<proteinExistence type="predicted"/>
<dbReference type="Proteomes" id="UP001432099">
    <property type="component" value="Chromosome"/>
</dbReference>
<feature type="transmembrane region" description="Helical" evidence="1">
    <location>
        <begin position="113"/>
        <end position="133"/>
    </location>
</feature>
<feature type="transmembrane region" description="Helical" evidence="1">
    <location>
        <begin position="12"/>
        <end position="31"/>
    </location>
</feature>
<evidence type="ECO:0000313" key="2">
    <source>
        <dbReference type="EMBL" id="BEH90768.1"/>
    </source>
</evidence>
<reference evidence="2" key="1">
    <citation type="journal article" date="2024" name="Int. J. Syst. Evol. Microbiol.">
        <title>Turicibacter faecis sp. nov., isolated from faeces of heart failure mouse model.</title>
        <authorList>
            <person name="Imamura Y."/>
            <person name="Motooka D."/>
            <person name="Nakajima Y."/>
            <person name="Ito S."/>
            <person name="Kitakaze M."/>
            <person name="Iida T."/>
            <person name="Nakamura S."/>
        </authorList>
    </citation>
    <scope>NUCLEOTIDE SEQUENCE</scope>
    <source>
        <strain evidence="2">TC023</strain>
    </source>
</reference>
<organism evidence="2 3">
    <name type="scientific">Turicibacter faecis</name>
    <dbReference type="NCBI Taxonomy" id="2963365"/>
    <lineage>
        <taxon>Bacteria</taxon>
        <taxon>Bacillati</taxon>
        <taxon>Bacillota</taxon>
        <taxon>Erysipelotrichia</taxon>
        <taxon>Erysipelotrichales</taxon>
        <taxon>Turicibacteraceae</taxon>
        <taxon>Turicibacter</taxon>
    </lineage>
</organism>
<name>A0ABM8IJ01_9FIRM</name>
<keyword evidence="1" id="KW-0472">Membrane</keyword>
<gene>
    <name evidence="2" type="ORF">T23_08700</name>
</gene>
<accession>A0ABM8IJ01</accession>
<feature type="transmembrane region" description="Helical" evidence="1">
    <location>
        <begin position="139"/>
        <end position="157"/>
    </location>
</feature>
<keyword evidence="1" id="KW-0812">Transmembrane</keyword>
<sequence>MKNPKSFTTFLEGFNLGTILSLILLGSILLSSQSIQAYSLILILILTCGVVIGVVRQYLLIQLTLMKNMSHSFKRSQNQIPKRLLEMKNNKLLDALHLLAGISLRLRMNMGGVALLTVLLLMTLFLPTVYTYYFSSKMLIVSLIWNLAFIIYTFKIVSEIKENYYYLQDQINYLLEVNQFNPAHMGQKQS</sequence>
<protein>
    <submittedName>
        <fullName evidence="2">Uncharacterized protein</fullName>
    </submittedName>
</protein>
<evidence type="ECO:0000313" key="3">
    <source>
        <dbReference type="Proteomes" id="UP001432099"/>
    </source>
</evidence>
<feature type="transmembrane region" description="Helical" evidence="1">
    <location>
        <begin position="37"/>
        <end position="59"/>
    </location>
</feature>
<dbReference type="EMBL" id="AP028127">
    <property type="protein sequence ID" value="BEH90768.1"/>
    <property type="molecule type" value="Genomic_DNA"/>
</dbReference>
<keyword evidence="3" id="KW-1185">Reference proteome</keyword>
<evidence type="ECO:0000256" key="1">
    <source>
        <dbReference type="SAM" id="Phobius"/>
    </source>
</evidence>
<dbReference type="RefSeq" id="WP_161831660.1">
    <property type="nucleotide sequence ID" value="NZ_AP028127.1"/>
</dbReference>
<keyword evidence="1" id="KW-1133">Transmembrane helix</keyword>